<keyword evidence="7" id="KW-1185">Reference proteome</keyword>
<gene>
    <name evidence="6" type="ORF">CMUS01_11329</name>
</gene>
<dbReference type="GO" id="GO:0020037">
    <property type="term" value="F:heme binding"/>
    <property type="evidence" value="ECO:0007669"/>
    <property type="project" value="InterPro"/>
</dbReference>
<dbReference type="OrthoDB" id="1844152at2759"/>
<comment type="cofactor">
    <cofactor evidence="1">
        <name>heme</name>
        <dbReference type="ChEBI" id="CHEBI:30413"/>
    </cofactor>
</comment>
<evidence type="ECO:0000256" key="3">
    <source>
        <dbReference type="ARBA" id="ARBA00022723"/>
    </source>
</evidence>
<dbReference type="Pfam" id="PF00067">
    <property type="entry name" value="p450"/>
    <property type="match status" value="1"/>
</dbReference>
<evidence type="ECO:0000256" key="4">
    <source>
        <dbReference type="ARBA" id="ARBA00023002"/>
    </source>
</evidence>
<protein>
    <submittedName>
        <fullName evidence="6">Cytochrome p450</fullName>
    </submittedName>
</protein>
<organism evidence="6 7">
    <name type="scientific">Colletotrichum musicola</name>
    <dbReference type="NCBI Taxonomy" id="2175873"/>
    <lineage>
        <taxon>Eukaryota</taxon>
        <taxon>Fungi</taxon>
        <taxon>Dikarya</taxon>
        <taxon>Ascomycota</taxon>
        <taxon>Pezizomycotina</taxon>
        <taxon>Sordariomycetes</taxon>
        <taxon>Hypocreomycetidae</taxon>
        <taxon>Glomerellales</taxon>
        <taxon>Glomerellaceae</taxon>
        <taxon>Colletotrichum</taxon>
        <taxon>Colletotrichum orchidearum species complex</taxon>
    </lineage>
</organism>
<evidence type="ECO:0000256" key="5">
    <source>
        <dbReference type="ARBA" id="ARBA00023004"/>
    </source>
</evidence>
<dbReference type="Gene3D" id="1.10.630.10">
    <property type="entry name" value="Cytochrome P450"/>
    <property type="match status" value="1"/>
</dbReference>
<dbReference type="PANTHER" id="PTHR46206:SF7">
    <property type="entry name" value="P450, PUTATIVE (EUROFUNG)-RELATED"/>
    <property type="match status" value="1"/>
</dbReference>
<accession>A0A8H6N726</accession>
<keyword evidence="3" id="KW-0479">Metal-binding</keyword>
<evidence type="ECO:0000256" key="2">
    <source>
        <dbReference type="ARBA" id="ARBA00010617"/>
    </source>
</evidence>
<keyword evidence="5" id="KW-0408">Iron</keyword>
<dbReference type="GO" id="GO:0004497">
    <property type="term" value="F:monooxygenase activity"/>
    <property type="evidence" value="ECO:0007669"/>
    <property type="project" value="InterPro"/>
</dbReference>
<evidence type="ECO:0000256" key="1">
    <source>
        <dbReference type="ARBA" id="ARBA00001971"/>
    </source>
</evidence>
<evidence type="ECO:0000313" key="7">
    <source>
        <dbReference type="Proteomes" id="UP000639643"/>
    </source>
</evidence>
<dbReference type="AlphaFoldDB" id="A0A8H6N726"/>
<dbReference type="InterPro" id="IPR036396">
    <property type="entry name" value="Cyt_P450_sf"/>
</dbReference>
<comment type="caution">
    <text evidence="6">The sequence shown here is derived from an EMBL/GenBank/DDBJ whole genome shotgun (WGS) entry which is preliminary data.</text>
</comment>
<reference evidence="6" key="1">
    <citation type="journal article" date="2020" name="Phytopathology">
        <title>Genome Sequence Resources of Colletotrichum truncatum, C. plurivorum, C. musicola, and C. sojae: Four Species Pathogenic to Soybean (Glycine max).</title>
        <authorList>
            <person name="Rogerio F."/>
            <person name="Boufleur T.R."/>
            <person name="Ciampi-Guillardi M."/>
            <person name="Sukno S.A."/>
            <person name="Thon M.R."/>
            <person name="Massola Junior N.S."/>
            <person name="Baroncelli R."/>
        </authorList>
    </citation>
    <scope>NUCLEOTIDE SEQUENCE</scope>
    <source>
        <strain evidence="6">LFN0074</strain>
    </source>
</reference>
<dbReference type="Proteomes" id="UP000639643">
    <property type="component" value="Unassembled WGS sequence"/>
</dbReference>
<proteinExistence type="inferred from homology"/>
<comment type="similarity">
    <text evidence="2">Belongs to the cytochrome P450 family.</text>
</comment>
<dbReference type="GO" id="GO:0005506">
    <property type="term" value="F:iron ion binding"/>
    <property type="evidence" value="ECO:0007669"/>
    <property type="project" value="InterPro"/>
</dbReference>
<sequence>MVKTPRVPLVGSNGKDAKQRTAGYTFNAKGTIQEGHKQFKDQIFGVATAGGLKVEFPLRYIEEDLLIDYTYIGGIKEFALTTFRREVNPKLQSFIPLFTDLIEEHISNTFGDGTGWKPVNMYPCMLRMLGILTARVMVDDEAPHNQTWVTLTTEFVQSGVAYSHALKFWSSYLRPLICRFLSQHSEVQGQLNDGRKILVDAIRKMRDREENGVPEPQPASVLYHMSRKAPGTSSAVIDMHLKEQMNLAVGAIHTTSSVLTQTIFELAAHTDYIPELRREAIDTLAKFDGVFSKAALSEMHKLDSFIQEAHRLNSPNLTSVQRLATQDVTLSDGTFLPKGTKLEFPAYAFHLDDDLHENAAQFDGFRFLRKRQQDGEGAGGKHHYVSVRKDVLGWGYGKNACPGRFMADIEIKLVVAFVLMNYEIKNPDGQGRYQNVHFENQVFPATDPILVRKIWSGDIGPDGRVMGMRERP</sequence>
<dbReference type="PANTHER" id="PTHR46206">
    <property type="entry name" value="CYTOCHROME P450"/>
    <property type="match status" value="1"/>
</dbReference>
<dbReference type="SUPFAM" id="SSF48264">
    <property type="entry name" value="Cytochrome P450"/>
    <property type="match status" value="1"/>
</dbReference>
<dbReference type="CDD" id="cd11041">
    <property type="entry name" value="CYP503A1-like"/>
    <property type="match status" value="1"/>
</dbReference>
<dbReference type="EMBL" id="WIGM01000568">
    <property type="protein sequence ID" value="KAF6821836.1"/>
    <property type="molecule type" value="Genomic_DNA"/>
</dbReference>
<name>A0A8H6N726_9PEZI</name>
<evidence type="ECO:0000313" key="6">
    <source>
        <dbReference type="EMBL" id="KAF6821836.1"/>
    </source>
</evidence>
<dbReference type="GO" id="GO:0016705">
    <property type="term" value="F:oxidoreductase activity, acting on paired donors, with incorporation or reduction of molecular oxygen"/>
    <property type="evidence" value="ECO:0007669"/>
    <property type="project" value="InterPro"/>
</dbReference>
<keyword evidence="4" id="KW-0560">Oxidoreductase</keyword>
<dbReference type="InterPro" id="IPR001128">
    <property type="entry name" value="Cyt_P450"/>
</dbReference>